<dbReference type="AlphaFoldDB" id="A0A7H0LFC1"/>
<evidence type="ECO:0000313" key="3">
    <source>
        <dbReference type="Proteomes" id="UP000516148"/>
    </source>
</evidence>
<reference evidence="2 3" key="1">
    <citation type="submission" date="2020-09" db="EMBL/GenBank/DDBJ databases">
        <title>Sphingomonas sp., a new species isolated from pork steak.</title>
        <authorList>
            <person name="Heidler von Heilborn D."/>
        </authorList>
    </citation>
    <scope>NUCLEOTIDE SEQUENCE [LARGE SCALE GENOMIC DNA]</scope>
    <source>
        <strain evidence="3">S8-3T</strain>
    </source>
</reference>
<evidence type="ECO:0000313" key="2">
    <source>
        <dbReference type="EMBL" id="QNQ08374.1"/>
    </source>
</evidence>
<name>A0A7H0LFC1_9SPHN</name>
<gene>
    <name evidence="2" type="ORF">H3Z74_16685</name>
</gene>
<dbReference type="RefSeq" id="WP_187760702.1">
    <property type="nucleotide sequence ID" value="NZ_CP061038.1"/>
</dbReference>
<keyword evidence="1" id="KW-0812">Transmembrane</keyword>
<dbReference type="KEGG" id="spap:H3Z74_16685"/>
<organism evidence="2 3">
    <name type="scientific">Sphingomonas alpina</name>
    <dbReference type="NCBI Taxonomy" id="653931"/>
    <lineage>
        <taxon>Bacteria</taxon>
        <taxon>Pseudomonadati</taxon>
        <taxon>Pseudomonadota</taxon>
        <taxon>Alphaproteobacteria</taxon>
        <taxon>Sphingomonadales</taxon>
        <taxon>Sphingomonadaceae</taxon>
        <taxon>Sphingomonas</taxon>
    </lineage>
</organism>
<feature type="transmembrane region" description="Helical" evidence="1">
    <location>
        <begin position="20"/>
        <end position="38"/>
    </location>
</feature>
<sequence>MPRAIGKRITSPRFSDPALAFHWPAAIAFAALCFAVSYPGRLNQDSLYAVITMTARGELGNWHSPTLGWLWSLPGGLLGQPAGALLVQSLLLGLFAGFLPRVPPTPRGRLTLALELLLRVVLAGSFGSIGKDVATLGALLILVQLLRHALHTRLSYVPAAALAILVMLVLLIKSPNFLTFVLGIALLLPFFLHSFRLYATIVTTTLLLGALAVPLNRAVDAHLFGAKDMHPDKQLVIFDLAAISLRTGANAFAKVPGWPTAQLPPVASCFLPNMWDPFAPWGPCSGYSAAYDRLDAPLKRRWALEILTHPLAYAGHRLSYAGYLVRSQDHASWGIAGDAVNDAASATALAERREMMARLHANRPVQLWRAGPATAAFQWLEVHLLRYPKIQSVALVGSLAILLFGWLRRRTDVRLGALLPAAIGLGNFGMLLVFGVADPARYLLPTVCLFYVALLAQLAPGYERKGV</sequence>
<protein>
    <submittedName>
        <fullName evidence="2">Uncharacterized protein</fullName>
    </submittedName>
</protein>
<feature type="transmembrane region" description="Helical" evidence="1">
    <location>
        <begin position="77"/>
        <end position="98"/>
    </location>
</feature>
<dbReference type="EMBL" id="CP061038">
    <property type="protein sequence ID" value="QNQ08374.1"/>
    <property type="molecule type" value="Genomic_DNA"/>
</dbReference>
<proteinExistence type="predicted"/>
<keyword evidence="1" id="KW-0472">Membrane</keyword>
<evidence type="ECO:0000256" key="1">
    <source>
        <dbReference type="SAM" id="Phobius"/>
    </source>
</evidence>
<dbReference type="Proteomes" id="UP000516148">
    <property type="component" value="Chromosome"/>
</dbReference>
<accession>A0A7H0LFC1</accession>
<feature type="transmembrane region" description="Helical" evidence="1">
    <location>
        <begin position="442"/>
        <end position="462"/>
    </location>
</feature>
<keyword evidence="1" id="KW-1133">Transmembrane helix</keyword>
<feature type="transmembrane region" description="Helical" evidence="1">
    <location>
        <begin position="390"/>
        <end position="408"/>
    </location>
</feature>
<feature type="transmembrane region" description="Helical" evidence="1">
    <location>
        <begin position="415"/>
        <end position="436"/>
    </location>
</feature>
<keyword evidence="3" id="KW-1185">Reference proteome</keyword>
<feature type="transmembrane region" description="Helical" evidence="1">
    <location>
        <begin position="162"/>
        <end position="191"/>
    </location>
</feature>